<keyword evidence="1" id="KW-0175">Coiled coil</keyword>
<evidence type="ECO:0000256" key="1">
    <source>
        <dbReference type="SAM" id="Coils"/>
    </source>
</evidence>
<dbReference type="EMBL" id="SJPM01000002">
    <property type="protein sequence ID" value="TWU01764.1"/>
    <property type="molecule type" value="Genomic_DNA"/>
</dbReference>
<feature type="coiled-coil region" evidence="1">
    <location>
        <begin position="25"/>
        <end position="69"/>
    </location>
</feature>
<protein>
    <submittedName>
        <fullName evidence="2">Uncharacterized protein</fullName>
    </submittedName>
</protein>
<comment type="caution">
    <text evidence="2">The sequence shown here is derived from an EMBL/GenBank/DDBJ whole genome shotgun (WGS) entry which is preliminary data.</text>
</comment>
<sequence length="188" mass="20338">MQRLLLTVMVVFAVMSQGYSQESDSETMTSQIELLSLKLQLAEEQLEKLQDECEALRRENAKLKQAEGNEDVPTKDQFATGVVWAGVSTVFGNQKTSRWALSISKRDGEKLEGGVATESPSGEKIEFPVTGKAPRSGDGLIVLETPMIGRAKLFMRGTVRNGGIALAFSGTNPLGKKMFGSATLAPKN</sequence>
<gene>
    <name evidence="2" type="ORF">Pla100_15000</name>
</gene>
<dbReference type="RefSeq" id="WP_146577001.1">
    <property type="nucleotide sequence ID" value="NZ_SJPM01000002.1"/>
</dbReference>
<evidence type="ECO:0000313" key="3">
    <source>
        <dbReference type="Proteomes" id="UP000316213"/>
    </source>
</evidence>
<proteinExistence type="predicted"/>
<organism evidence="2 3">
    <name type="scientific">Neorhodopirellula pilleata</name>
    <dbReference type="NCBI Taxonomy" id="2714738"/>
    <lineage>
        <taxon>Bacteria</taxon>
        <taxon>Pseudomonadati</taxon>
        <taxon>Planctomycetota</taxon>
        <taxon>Planctomycetia</taxon>
        <taxon>Pirellulales</taxon>
        <taxon>Pirellulaceae</taxon>
        <taxon>Neorhodopirellula</taxon>
    </lineage>
</organism>
<evidence type="ECO:0000313" key="2">
    <source>
        <dbReference type="EMBL" id="TWU01764.1"/>
    </source>
</evidence>
<dbReference type="Proteomes" id="UP000316213">
    <property type="component" value="Unassembled WGS sequence"/>
</dbReference>
<dbReference type="AlphaFoldDB" id="A0A5C6AUB9"/>
<accession>A0A5C6AUB9</accession>
<keyword evidence="3" id="KW-1185">Reference proteome</keyword>
<dbReference type="OrthoDB" id="289225at2"/>
<reference evidence="2 3" key="1">
    <citation type="submission" date="2019-02" db="EMBL/GenBank/DDBJ databases">
        <title>Deep-cultivation of Planctomycetes and their phenomic and genomic characterization uncovers novel biology.</title>
        <authorList>
            <person name="Wiegand S."/>
            <person name="Jogler M."/>
            <person name="Boedeker C."/>
            <person name="Pinto D."/>
            <person name="Vollmers J."/>
            <person name="Rivas-Marin E."/>
            <person name="Kohn T."/>
            <person name="Peeters S.H."/>
            <person name="Heuer A."/>
            <person name="Rast P."/>
            <person name="Oberbeckmann S."/>
            <person name="Bunk B."/>
            <person name="Jeske O."/>
            <person name="Meyerdierks A."/>
            <person name="Storesund J.E."/>
            <person name="Kallscheuer N."/>
            <person name="Luecker S."/>
            <person name="Lage O.M."/>
            <person name="Pohl T."/>
            <person name="Merkel B.J."/>
            <person name="Hornburger P."/>
            <person name="Mueller R.-W."/>
            <person name="Bruemmer F."/>
            <person name="Labrenz M."/>
            <person name="Spormann A.M."/>
            <person name="Op Den Camp H."/>
            <person name="Overmann J."/>
            <person name="Amann R."/>
            <person name="Jetten M.S.M."/>
            <person name="Mascher T."/>
            <person name="Medema M.H."/>
            <person name="Devos D.P."/>
            <person name="Kaster A.-K."/>
            <person name="Ovreas L."/>
            <person name="Rohde M."/>
            <person name="Galperin M.Y."/>
            <person name="Jogler C."/>
        </authorList>
    </citation>
    <scope>NUCLEOTIDE SEQUENCE [LARGE SCALE GENOMIC DNA]</scope>
    <source>
        <strain evidence="2 3">Pla100</strain>
    </source>
</reference>
<name>A0A5C6AUB9_9BACT</name>